<accession>A0A061SUC1</accession>
<dbReference type="InterPro" id="IPR050109">
    <property type="entry name" value="HTH-type_TetR-like_transc_reg"/>
</dbReference>
<dbReference type="eggNOG" id="COG1309">
    <property type="taxonomic scope" value="Bacteria"/>
</dbReference>
<feature type="DNA-binding region" description="H-T-H motif" evidence="4">
    <location>
        <begin position="33"/>
        <end position="52"/>
    </location>
</feature>
<feature type="domain" description="HTH tetR-type" evidence="5">
    <location>
        <begin position="10"/>
        <end position="70"/>
    </location>
</feature>
<gene>
    <name evidence="6" type="ORF">PM02_09445</name>
</gene>
<dbReference type="PRINTS" id="PR00455">
    <property type="entry name" value="HTHTETR"/>
</dbReference>
<dbReference type="InterPro" id="IPR001647">
    <property type="entry name" value="HTH_TetR"/>
</dbReference>
<evidence type="ECO:0000313" key="7">
    <source>
        <dbReference type="Proteomes" id="UP000027337"/>
    </source>
</evidence>
<reference evidence="6 7" key="1">
    <citation type="journal article" date="2014" name="Genome Announc.">
        <title>Draft Genome Sequences of Two Isolates of the Roseobacter Group, Sulfitobacter sp. Strains 3SOLIMAR09 and 1FIGIMAR09, from Harbors of Mallorca Island (Mediterranean Sea).</title>
        <authorList>
            <person name="Mas-Llado M."/>
            <person name="Pina-Villalonga J.M."/>
            <person name="Brunet-Galmes I."/>
            <person name="Nogales B."/>
            <person name="Bosch R."/>
        </authorList>
    </citation>
    <scope>NUCLEOTIDE SEQUENCE [LARGE SCALE GENOMIC DNA]</scope>
    <source>
        <strain evidence="6 7">1FIGIMAR09</strain>
    </source>
</reference>
<proteinExistence type="predicted"/>
<keyword evidence="3" id="KW-0804">Transcription</keyword>
<dbReference type="InterPro" id="IPR009057">
    <property type="entry name" value="Homeodomain-like_sf"/>
</dbReference>
<sequence length="188" mass="19803">MTEPLSPLRSGRRDRIVALAQQAFVQSGFRAASMEGLAQAVGVSKATLYSYFPDKDAVFAAVADHVAARLIGAVEAALAEGIGTARQRVTAALTDKHRLVHDLVRQSPHAAELFAAKTRLRSDQFGATDRVIEAALANVLGQVAGNPQELAALLLSASQGIANAAQDFQTAEDRIAQLCMLVPDDNAG</sequence>
<name>A0A061SUC1_9RHOB</name>
<dbReference type="InterPro" id="IPR023772">
    <property type="entry name" value="DNA-bd_HTH_TetR-type_CS"/>
</dbReference>
<dbReference type="Proteomes" id="UP000027337">
    <property type="component" value="Unassembled WGS sequence"/>
</dbReference>
<protein>
    <recommendedName>
        <fullName evidence="5">HTH tetR-type domain-containing protein</fullName>
    </recommendedName>
</protein>
<dbReference type="PANTHER" id="PTHR30055:SF234">
    <property type="entry name" value="HTH-TYPE TRANSCRIPTIONAL REGULATOR BETI"/>
    <property type="match status" value="1"/>
</dbReference>
<evidence type="ECO:0000313" key="6">
    <source>
        <dbReference type="EMBL" id="KAJ03303.1"/>
    </source>
</evidence>
<dbReference type="EMBL" id="JEMU01000007">
    <property type="protein sequence ID" value="KAJ03303.1"/>
    <property type="molecule type" value="Genomic_DNA"/>
</dbReference>
<keyword evidence="7" id="KW-1185">Reference proteome</keyword>
<evidence type="ECO:0000256" key="3">
    <source>
        <dbReference type="ARBA" id="ARBA00023163"/>
    </source>
</evidence>
<dbReference type="FunFam" id="1.10.10.60:FF:000141">
    <property type="entry name" value="TetR family transcriptional regulator"/>
    <property type="match status" value="1"/>
</dbReference>
<evidence type="ECO:0000259" key="5">
    <source>
        <dbReference type="PROSITE" id="PS50977"/>
    </source>
</evidence>
<evidence type="ECO:0000256" key="2">
    <source>
        <dbReference type="ARBA" id="ARBA00023125"/>
    </source>
</evidence>
<dbReference type="Gene3D" id="1.10.357.10">
    <property type="entry name" value="Tetracycline Repressor, domain 2"/>
    <property type="match status" value="1"/>
</dbReference>
<comment type="caution">
    <text evidence="6">The sequence shown here is derived from an EMBL/GenBank/DDBJ whole genome shotgun (WGS) entry which is preliminary data.</text>
</comment>
<dbReference type="GO" id="GO:0000976">
    <property type="term" value="F:transcription cis-regulatory region binding"/>
    <property type="evidence" value="ECO:0007669"/>
    <property type="project" value="TreeGrafter"/>
</dbReference>
<keyword evidence="2 4" id="KW-0238">DNA-binding</keyword>
<dbReference type="Pfam" id="PF00440">
    <property type="entry name" value="TetR_N"/>
    <property type="match status" value="1"/>
</dbReference>
<dbReference type="STRING" id="83219.PM02_09445"/>
<evidence type="ECO:0000256" key="1">
    <source>
        <dbReference type="ARBA" id="ARBA00023015"/>
    </source>
</evidence>
<dbReference type="GO" id="GO:0003700">
    <property type="term" value="F:DNA-binding transcription factor activity"/>
    <property type="evidence" value="ECO:0007669"/>
    <property type="project" value="TreeGrafter"/>
</dbReference>
<dbReference type="RefSeq" id="WP_051584105.1">
    <property type="nucleotide sequence ID" value="NZ_JEMU01000007.1"/>
</dbReference>
<organism evidence="6 7">
    <name type="scientific">Sulfitobacter mediterraneus</name>
    <dbReference type="NCBI Taxonomy" id="83219"/>
    <lineage>
        <taxon>Bacteria</taxon>
        <taxon>Pseudomonadati</taxon>
        <taxon>Pseudomonadota</taxon>
        <taxon>Alphaproteobacteria</taxon>
        <taxon>Rhodobacterales</taxon>
        <taxon>Roseobacteraceae</taxon>
        <taxon>Sulfitobacter</taxon>
    </lineage>
</organism>
<dbReference type="AlphaFoldDB" id="A0A061SUC1"/>
<dbReference type="PANTHER" id="PTHR30055">
    <property type="entry name" value="HTH-TYPE TRANSCRIPTIONAL REGULATOR RUTR"/>
    <property type="match status" value="1"/>
</dbReference>
<dbReference type="PROSITE" id="PS01081">
    <property type="entry name" value="HTH_TETR_1"/>
    <property type="match status" value="1"/>
</dbReference>
<dbReference type="SUPFAM" id="SSF46689">
    <property type="entry name" value="Homeodomain-like"/>
    <property type="match status" value="1"/>
</dbReference>
<dbReference type="PROSITE" id="PS50977">
    <property type="entry name" value="HTH_TETR_2"/>
    <property type="match status" value="1"/>
</dbReference>
<keyword evidence="1" id="KW-0805">Transcription regulation</keyword>
<evidence type="ECO:0000256" key="4">
    <source>
        <dbReference type="PROSITE-ProRule" id="PRU00335"/>
    </source>
</evidence>